<evidence type="ECO:0000313" key="2">
    <source>
        <dbReference type="EMBL" id="MBK4734493.1"/>
    </source>
</evidence>
<accession>A0A934SSL7</accession>
<dbReference type="AlphaFoldDB" id="A0A934SSL7"/>
<feature type="chain" id="PRO_5036759451" description="Lipoprotein" evidence="1">
    <location>
        <begin position="21"/>
        <end position="50"/>
    </location>
</feature>
<gene>
    <name evidence="2" type="ORF">JJB74_07750</name>
</gene>
<keyword evidence="3" id="KW-1185">Reference proteome</keyword>
<dbReference type="EMBL" id="JAEPBG010000002">
    <property type="protein sequence ID" value="MBK4734493.1"/>
    <property type="molecule type" value="Genomic_DNA"/>
</dbReference>
<organism evidence="2 3">
    <name type="scientific">Noviherbaspirillum pedocola</name>
    <dbReference type="NCBI Taxonomy" id="2801341"/>
    <lineage>
        <taxon>Bacteria</taxon>
        <taxon>Pseudomonadati</taxon>
        <taxon>Pseudomonadota</taxon>
        <taxon>Betaproteobacteria</taxon>
        <taxon>Burkholderiales</taxon>
        <taxon>Oxalobacteraceae</taxon>
        <taxon>Noviherbaspirillum</taxon>
    </lineage>
</organism>
<evidence type="ECO:0008006" key="4">
    <source>
        <dbReference type="Google" id="ProtNLM"/>
    </source>
</evidence>
<dbReference type="PROSITE" id="PS51257">
    <property type="entry name" value="PROKAR_LIPOPROTEIN"/>
    <property type="match status" value="1"/>
</dbReference>
<proteinExistence type="predicted"/>
<name>A0A934SSL7_9BURK</name>
<reference evidence="2" key="1">
    <citation type="submission" date="2021-01" db="EMBL/GenBank/DDBJ databases">
        <title>Genome sequence of strain Noviherbaspirillum sp. DKR-6.</title>
        <authorList>
            <person name="Chaudhary D.K."/>
        </authorList>
    </citation>
    <scope>NUCLEOTIDE SEQUENCE</scope>
    <source>
        <strain evidence="2">DKR-6</strain>
    </source>
</reference>
<dbReference type="RefSeq" id="WP_200591236.1">
    <property type="nucleotide sequence ID" value="NZ_JAEPBG010000002.1"/>
</dbReference>
<feature type="signal peptide" evidence="1">
    <location>
        <begin position="1"/>
        <end position="20"/>
    </location>
</feature>
<protein>
    <recommendedName>
        <fullName evidence="4">Lipoprotein</fullName>
    </recommendedName>
</protein>
<sequence>MTRTRLLLALCASFLLAACAQVPPSAPQQPHQDGLIDKTCPPAMATKGLC</sequence>
<evidence type="ECO:0000313" key="3">
    <source>
        <dbReference type="Proteomes" id="UP000622890"/>
    </source>
</evidence>
<dbReference type="Proteomes" id="UP000622890">
    <property type="component" value="Unassembled WGS sequence"/>
</dbReference>
<evidence type="ECO:0000256" key="1">
    <source>
        <dbReference type="SAM" id="SignalP"/>
    </source>
</evidence>
<keyword evidence="1" id="KW-0732">Signal</keyword>
<comment type="caution">
    <text evidence="2">The sequence shown here is derived from an EMBL/GenBank/DDBJ whole genome shotgun (WGS) entry which is preliminary data.</text>
</comment>